<keyword evidence="4 5" id="KW-0472">Membrane</keyword>
<keyword evidence="2 5" id="KW-0812">Transmembrane</keyword>
<feature type="transmembrane region" description="Helical" evidence="5">
    <location>
        <begin position="248"/>
        <end position="269"/>
    </location>
</feature>
<dbReference type="PANTHER" id="PTHR10283:SF82">
    <property type="entry name" value="SOLUTE CARRIER FAMILY 13 MEMBER 2"/>
    <property type="match status" value="1"/>
</dbReference>
<dbReference type="GO" id="GO:0005886">
    <property type="term" value="C:plasma membrane"/>
    <property type="evidence" value="ECO:0007669"/>
    <property type="project" value="TreeGrafter"/>
</dbReference>
<evidence type="ECO:0000256" key="3">
    <source>
        <dbReference type="ARBA" id="ARBA00022989"/>
    </source>
</evidence>
<evidence type="ECO:0000256" key="2">
    <source>
        <dbReference type="ARBA" id="ARBA00022692"/>
    </source>
</evidence>
<accession>A0A6V8M1W2</accession>
<feature type="transmembrane region" description="Helical" evidence="5">
    <location>
        <begin position="454"/>
        <end position="470"/>
    </location>
</feature>
<feature type="transmembrane region" description="Helical" evidence="5">
    <location>
        <begin position="303"/>
        <end position="321"/>
    </location>
</feature>
<evidence type="ECO:0000313" key="7">
    <source>
        <dbReference type="Proteomes" id="UP000494245"/>
    </source>
</evidence>
<dbReference type="InterPro" id="IPR001898">
    <property type="entry name" value="SLC13A/DASS"/>
</dbReference>
<protein>
    <submittedName>
        <fullName evidence="6">Sodium-dependent dicarboxylate transporter SdcS</fullName>
    </submittedName>
</protein>
<gene>
    <name evidence="6" type="primary">sdcS_1</name>
    <name evidence="6" type="ORF">NNJEOMEG_03799</name>
</gene>
<dbReference type="GO" id="GO:1905039">
    <property type="term" value="P:carboxylic acid transmembrane transport"/>
    <property type="evidence" value="ECO:0007669"/>
    <property type="project" value="UniProtKB-ARBA"/>
</dbReference>
<feature type="transmembrane region" description="Helical" evidence="5">
    <location>
        <begin position="35"/>
        <end position="53"/>
    </location>
</feature>
<feature type="transmembrane region" description="Helical" evidence="5">
    <location>
        <begin position="482"/>
        <end position="503"/>
    </location>
</feature>
<dbReference type="RefSeq" id="WP_173087061.1">
    <property type="nucleotide sequence ID" value="NZ_BLTE01000026.1"/>
</dbReference>
<sequence length="518" mass="56115">MANGTAQSVNTCKGGLGTYVSENLTLCGQSPKATWIGYAAAWALFFLILKVLPLPSGLKPEGMSVLAVLVWACVMWVTEAMPVGIAGISIPTLLILTRAIPWNNGNPPMGQAFSGFTTHEVWLCLFAFFAGAIIQLLRMDKRIALAILDKLKASSVGRIIWGMFWVNVVLAFLIPAANARAATVMPVVQGVTALLGDSHAEREAKKAIVIQAMVYASMISGLFILTGHMPNLIMTGLFEKSGLRNLGYFNWMVLHAPYLILFALIQWWVRVHFKTAGVSIPGGHQEISRQHRELGPMSGPEKAMLAVFAVVGLLFMTGKGSPVVLHTYQLGIVGLVGIMILFIPGLFPFKWKAVQDRTTWGTFLLLGGAITMTDAMAKSGLAAWMADHIHALVAGMNWWQTLLVMMLGTQVLRLGMLSNVAAVAMLAPIMFAMAPKVGLHPVAFTLLICNVDTFAFLLPTQITAAVIAYGTNTFSTADYARAGWVCSLLAVVFGILVMAPWYALWGLPVWNPNAPWPF</sequence>
<feature type="transmembrane region" description="Helical" evidence="5">
    <location>
        <begin position="359"/>
        <end position="377"/>
    </location>
</feature>
<dbReference type="Proteomes" id="UP000494245">
    <property type="component" value="Unassembled WGS sequence"/>
</dbReference>
<evidence type="ECO:0000313" key="6">
    <source>
        <dbReference type="EMBL" id="GFK95926.1"/>
    </source>
</evidence>
<dbReference type="Pfam" id="PF00939">
    <property type="entry name" value="Na_sulph_symp"/>
    <property type="match status" value="1"/>
</dbReference>
<dbReference type="GO" id="GO:0008514">
    <property type="term" value="F:organic anion transmembrane transporter activity"/>
    <property type="evidence" value="ECO:0007669"/>
    <property type="project" value="UniProtKB-ARBA"/>
</dbReference>
<comment type="subcellular location">
    <subcellularLocation>
        <location evidence="1">Membrane</location>
        <topology evidence="1">Multi-pass membrane protein</topology>
    </subcellularLocation>
</comment>
<dbReference type="EMBL" id="BLTE01000026">
    <property type="protein sequence ID" value="GFK95926.1"/>
    <property type="molecule type" value="Genomic_DNA"/>
</dbReference>
<dbReference type="PANTHER" id="PTHR10283">
    <property type="entry name" value="SOLUTE CARRIER FAMILY 13 MEMBER"/>
    <property type="match status" value="1"/>
</dbReference>
<dbReference type="AlphaFoldDB" id="A0A6V8M1W2"/>
<organism evidence="6 7">
    <name type="scientific">Fundidesulfovibrio magnetotacticus</name>
    <dbReference type="NCBI Taxonomy" id="2730080"/>
    <lineage>
        <taxon>Bacteria</taxon>
        <taxon>Pseudomonadati</taxon>
        <taxon>Thermodesulfobacteriota</taxon>
        <taxon>Desulfovibrionia</taxon>
        <taxon>Desulfovibrionales</taxon>
        <taxon>Desulfovibrionaceae</taxon>
        <taxon>Fundidesulfovibrio</taxon>
    </lineage>
</organism>
<name>A0A6V8M1W2_9BACT</name>
<reference evidence="6 7" key="2">
    <citation type="submission" date="2020-05" db="EMBL/GenBank/DDBJ databases">
        <title>Draft genome sequence of Desulfovibrio sp. strainFSS-1.</title>
        <authorList>
            <person name="Shimoshige H."/>
            <person name="Kobayashi H."/>
            <person name="Maekawa T."/>
        </authorList>
    </citation>
    <scope>NUCLEOTIDE SEQUENCE [LARGE SCALE GENOMIC DNA]</scope>
    <source>
        <strain evidence="6 7">SIID29052-01</strain>
    </source>
</reference>
<evidence type="ECO:0000256" key="1">
    <source>
        <dbReference type="ARBA" id="ARBA00004141"/>
    </source>
</evidence>
<feature type="transmembrane region" description="Helical" evidence="5">
    <location>
        <begin position="158"/>
        <end position="174"/>
    </location>
</feature>
<feature type="transmembrane region" description="Helical" evidence="5">
    <location>
        <begin position="116"/>
        <end position="137"/>
    </location>
</feature>
<feature type="transmembrane region" description="Helical" evidence="5">
    <location>
        <begin position="208"/>
        <end position="228"/>
    </location>
</feature>
<dbReference type="NCBIfam" id="TIGR00785">
    <property type="entry name" value="dass"/>
    <property type="match status" value="1"/>
</dbReference>
<feature type="transmembrane region" description="Helical" evidence="5">
    <location>
        <begin position="414"/>
        <end position="434"/>
    </location>
</feature>
<keyword evidence="3 5" id="KW-1133">Transmembrane helix</keyword>
<proteinExistence type="predicted"/>
<comment type="caution">
    <text evidence="6">The sequence shown here is derived from an EMBL/GenBank/DDBJ whole genome shotgun (WGS) entry which is preliminary data.</text>
</comment>
<feature type="transmembrane region" description="Helical" evidence="5">
    <location>
        <begin position="327"/>
        <end position="347"/>
    </location>
</feature>
<reference evidence="6 7" key="1">
    <citation type="submission" date="2020-04" db="EMBL/GenBank/DDBJ databases">
        <authorList>
            <consortium name="Desulfovibrio sp. FSS-1 genome sequencing consortium"/>
            <person name="Shimoshige H."/>
            <person name="Kobayashi H."/>
            <person name="Maekawa T."/>
        </authorList>
    </citation>
    <scope>NUCLEOTIDE SEQUENCE [LARGE SCALE GENOMIC DNA]</scope>
    <source>
        <strain evidence="6 7">SIID29052-01</strain>
    </source>
</reference>
<feature type="transmembrane region" description="Helical" evidence="5">
    <location>
        <begin position="65"/>
        <end position="96"/>
    </location>
</feature>
<evidence type="ECO:0000256" key="5">
    <source>
        <dbReference type="SAM" id="Phobius"/>
    </source>
</evidence>
<evidence type="ECO:0000256" key="4">
    <source>
        <dbReference type="ARBA" id="ARBA00023136"/>
    </source>
</evidence>
<keyword evidence="7" id="KW-1185">Reference proteome</keyword>